<dbReference type="WBParaSite" id="PS1159_v2.g19356.t1">
    <property type="protein sequence ID" value="PS1159_v2.g19356.t1"/>
    <property type="gene ID" value="PS1159_v2.g19356"/>
</dbReference>
<proteinExistence type="predicted"/>
<sequence>MNFEKELQDIFDGILKIEDLPDEALAKWNEWKEEEKMIEEKVQEWMNEKAKKKEEAKNKRRDTDFEIAYDRLSRAGYNGKHGNFEVPFELKQNAMKLYEQVKRAEKSEWSEEDWLACAGISKAQTQRNFIRKVNEIITDYGWNPPPTN</sequence>
<protein>
    <submittedName>
        <fullName evidence="2">Uncharacterized protein</fullName>
    </submittedName>
</protein>
<evidence type="ECO:0000313" key="1">
    <source>
        <dbReference type="Proteomes" id="UP000887580"/>
    </source>
</evidence>
<accession>A0AC35FNF5</accession>
<dbReference type="Proteomes" id="UP000887580">
    <property type="component" value="Unplaced"/>
</dbReference>
<name>A0AC35FNF5_9BILA</name>
<reference evidence="2" key="1">
    <citation type="submission" date="2022-11" db="UniProtKB">
        <authorList>
            <consortium name="WormBaseParasite"/>
        </authorList>
    </citation>
    <scope>IDENTIFICATION</scope>
</reference>
<organism evidence="1 2">
    <name type="scientific">Panagrolaimus sp. PS1159</name>
    <dbReference type="NCBI Taxonomy" id="55785"/>
    <lineage>
        <taxon>Eukaryota</taxon>
        <taxon>Metazoa</taxon>
        <taxon>Ecdysozoa</taxon>
        <taxon>Nematoda</taxon>
        <taxon>Chromadorea</taxon>
        <taxon>Rhabditida</taxon>
        <taxon>Tylenchina</taxon>
        <taxon>Panagrolaimomorpha</taxon>
        <taxon>Panagrolaimoidea</taxon>
        <taxon>Panagrolaimidae</taxon>
        <taxon>Panagrolaimus</taxon>
    </lineage>
</organism>
<evidence type="ECO:0000313" key="2">
    <source>
        <dbReference type="WBParaSite" id="PS1159_v2.g19356.t1"/>
    </source>
</evidence>